<dbReference type="InterPro" id="IPR000873">
    <property type="entry name" value="AMP-dep_synth/lig_dom"/>
</dbReference>
<evidence type="ECO:0000259" key="2">
    <source>
        <dbReference type="Pfam" id="PF00501"/>
    </source>
</evidence>
<organism evidence="3 4">
    <name type="scientific">Amycolatopsis thermalba</name>
    <dbReference type="NCBI Taxonomy" id="944492"/>
    <lineage>
        <taxon>Bacteria</taxon>
        <taxon>Bacillati</taxon>
        <taxon>Actinomycetota</taxon>
        <taxon>Actinomycetes</taxon>
        <taxon>Pseudonocardiales</taxon>
        <taxon>Pseudonocardiaceae</taxon>
        <taxon>Amycolatopsis</taxon>
    </lineage>
</organism>
<dbReference type="EMBL" id="CP091196">
    <property type="protein sequence ID" value="UQS24757.1"/>
    <property type="molecule type" value="Genomic_DNA"/>
</dbReference>
<proteinExistence type="predicted"/>
<protein>
    <submittedName>
        <fullName evidence="3">Acyl--CoA ligase</fullName>
    </submittedName>
</protein>
<accession>A0ABY4NXE8</accession>
<dbReference type="GO" id="GO:0016874">
    <property type="term" value="F:ligase activity"/>
    <property type="evidence" value="ECO:0007669"/>
    <property type="project" value="UniProtKB-KW"/>
</dbReference>
<dbReference type="InterPro" id="IPR020845">
    <property type="entry name" value="AMP-binding_CS"/>
</dbReference>
<dbReference type="Pfam" id="PF00501">
    <property type="entry name" value="AMP-binding"/>
    <property type="match status" value="1"/>
</dbReference>
<gene>
    <name evidence="3" type="ORF">L1857_18985</name>
</gene>
<keyword evidence="4" id="KW-1185">Reference proteome</keyword>
<name>A0ABY4NXE8_9PSEU</name>
<dbReference type="SUPFAM" id="SSF56801">
    <property type="entry name" value="Acetyl-CoA synthetase-like"/>
    <property type="match status" value="1"/>
</dbReference>
<keyword evidence="3" id="KW-0436">Ligase</keyword>
<reference evidence="3" key="1">
    <citation type="submission" date="2022-01" db="EMBL/GenBank/DDBJ databases">
        <title>PSI-footprinting approach for the identification of protein synthesis inhibitor producers.</title>
        <authorList>
            <person name="Handel F."/>
            <person name="Kulik A."/>
            <person name="Wex K.W."/>
            <person name="Berscheid A."/>
            <person name="Saur J.S."/>
            <person name="Winkler A."/>
            <person name="Wibberg D."/>
            <person name="Kalinowski J."/>
            <person name="Broetz-Oesterhelt H."/>
            <person name="Mast Y."/>
        </authorList>
    </citation>
    <scope>NUCLEOTIDE SEQUENCE</scope>
    <source>
        <strain evidence="3">KNN 49.3e</strain>
    </source>
</reference>
<dbReference type="PANTHER" id="PTHR43767">
    <property type="entry name" value="LONG-CHAIN-FATTY-ACID--COA LIGASE"/>
    <property type="match status" value="1"/>
</dbReference>
<evidence type="ECO:0000313" key="4">
    <source>
        <dbReference type="Proteomes" id="UP000830158"/>
    </source>
</evidence>
<dbReference type="Gene3D" id="3.40.50.12780">
    <property type="entry name" value="N-terminal domain of ligase-like"/>
    <property type="match status" value="1"/>
</dbReference>
<feature type="region of interest" description="Disordered" evidence="1">
    <location>
        <begin position="145"/>
        <end position="169"/>
    </location>
</feature>
<dbReference type="PANTHER" id="PTHR43767:SF1">
    <property type="entry name" value="NONRIBOSOMAL PEPTIDE SYNTHASE PES1 (EUROFUNG)-RELATED"/>
    <property type="match status" value="1"/>
</dbReference>
<evidence type="ECO:0000313" key="3">
    <source>
        <dbReference type="EMBL" id="UQS24757.1"/>
    </source>
</evidence>
<dbReference type="InterPro" id="IPR050237">
    <property type="entry name" value="ATP-dep_AMP-bd_enzyme"/>
</dbReference>
<sequence>MKPYDMGVLFDECAEHAIPTTVRLDRPFDIAPEGGTSYDVPALAGLVREVSAWWHAAGARPGDPVAIVKDNHWDYVLLACGAIRLGAVPAQIAGNLDAPSLATLLHRLRPSVLLAGSAVLQRCAEAGVDLRGLARTVLALGEPVPGARSADDVRGTPPPPPRRPEPDAPLVVVHTSGTTGVPKLVVHSTRTVIGTLARFEAVRVPVLAARRDDVLANAGAWAHGRAFCWTASVFCLGPRSISILTGADPDTADPVLRAAPPTIVEATPANYLRLRPLLSRLDNAFRNVRLYLSTFDAIHPPTVRDYLAASGRRTPLWMQGWGQSETGPLTFRFFTRGSVRQRGERHPGTRNLGHPVPGRTRLRVVDPATLRPVPAGRPGLVLAATAATCLGYVGEDDRWAAKRDGRWFNTGDIGVRRRDGSLLLLDREVDHAGALSCLEIEDVVADRLPEVIECVVLTTRGRPPLPVAVTEDGALDRAAWATAVRDLPPLREPVALRWDEVPRTATGKVRRSALLAELQDGATLPGSGRWT</sequence>
<evidence type="ECO:0000256" key="1">
    <source>
        <dbReference type="SAM" id="MobiDB-lite"/>
    </source>
</evidence>
<dbReference type="Gene3D" id="3.30.300.30">
    <property type="match status" value="1"/>
</dbReference>
<dbReference type="PROSITE" id="PS00455">
    <property type="entry name" value="AMP_BINDING"/>
    <property type="match status" value="1"/>
</dbReference>
<dbReference type="Proteomes" id="UP000830158">
    <property type="component" value="Chromosome"/>
</dbReference>
<dbReference type="RefSeq" id="WP_249465794.1">
    <property type="nucleotide sequence ID" value="NZ_CP091196.1"/>
</dbReference>
<dbReference type="InterPro" id="IPR045851">
    <property type="entry name" value="AMP-bd_C_sf"/>
</dbReference>
<feature type="domain" description="AMP-dependent synthetase/ligase" evidence="2">
    <location>
        <begin position="43"/>
        <end position="392"/>
    </location>
</feature>
<dbReference type="InterPro" id="IPR042099">
    <property type="entry name" value="ANL_N_sf"/>
</dbReference>